<accession>A0AA86QJD0</accession>
<sequence length="658" mass="77276">MVVIAGYREAEYFADLLQGIREELLALLKSYWIINPQGQDKFFQMLPDLLHGFCERMDEELGIKAEDSLKRKLAKLPFTFFEYPQQYIQVYSAIISMLLNNMNQPYDAQRLFKWPREKFIQIYQQILKALVNSNVILHRVILDPQMPDFLKDLIKMQIQHLNFVQVITPETLEFPVKKLIKQIYPGFDILLTAPYSQTLINPISNNYTSKRSQQDNINVVKTHFAVKKIVDQQSLEVHIFRTPHSMDSESAKNKIDEFRKSPGDEGFQVLGGYVQIQEQLIQVSFVNLLWVTDSFYYNEWSSVCDYGLVEIMHKKKELELAQVLSTEIQERITKLPLGYKNMQTRGMATGWSDVILQRIQLLNNVKQVQIQIGQQQVELQTDFATEAHQNEIQEIYRQMQKNLTLPEQIRIVQKFTRSNYKLDFDEFMTQARDFVYNQNYDQIFDQWLKNQIIARGLQKQYNRTIAEVNGVKIDINDYIKQAGTQTFGIENEPRKGVVEEEEEIQGFEQQLFNQLKDEIKISKQNYAVIRNAVVHRYRMQQQALLTALEIQKFVPLSYQQCHKLITVLEEAKMINQYVWEEQPIGPQVYSNQVPEENISAQIKQGNNEEVIINNPQLIDYMHLAKQPINFEKVEQIITNDQKMQLQLKMANAVVGRFE</sequence>
<keyword evidence="3" id="KW-1185">Reference proteome</keyword>
<gene>
    <name evidence="2" type="ORF">HINF_LOCUS31525</name>
    <name evidence="1" type="ORF">HINF_LOCUS47023</name>
</gene>
<dbReference type="InterPro" id="IPR036388">
    <property type="entry name" value="WH-like_DNA-bd_sf"/>
</dbReference>
<organism evidence="1">
    <name type="scientific">Hexamita inflata</name>
    <dbReference type="NCBI Taxonomy" id="28002"/>
    <lineage>
        <taxon>Eukaryota</taxon>
        <taxon>Metamonada</taxon>
        <taxon>Diplomonadida</taxon>
        <taxon>Hexamitidae</taxon>
        <taxon>Hexamitinae</taxon>
        <taxon>Hexamita</taxon>
    </lineage>
</organism>
<reference evidence="2 3" key="2">
    <citation type="submission" date="2024-07" db="EMBL/GenBank/DDBJ databases">
        <authorList>
            <person name="Akdeniz Z."/>
        </authorList>
    </citation>
    <scope>NUCLEOTIDE SEQUENCE [LARGE SCALE GENOMIC DNA]</scope>
</reference>
<evidence type="ECO:0000313" key="2">
    <source>
        <dbReference type="EMBL" id="CAL6027861.1"/>
    </source>
</evidence>
<dbReference type="Gene3D" id="1.10.10.10">
    <property type="entry name" value="Winged helix-like DNA-binding domain superfamily/Winged helix DNA-binding domain"/>
    <property type="match status" value="1"/>
</dbReference>
<evidence type="ECO:0000313" key="1">
    <source>
        <dbReference type="EMBL" id="CAI9959378.1"/>
    </source>
</evidence>
<comment type="caution">
    <text evidence="1">The sequence shown here is derived from an EMBL/GenBank/DDBJ whole genome shotgun (WGS) entry which is preliminary data.</text>
</comment>
<dbReference type="EMBL" id="CATOUU010000918">
    <property type="protein sequence ID" value="CAI9959378.1"/>
    <property type="molecule type" value="Genomic_DNA"/>
</dbReference>
<proteinExistence type="predicted"/>
<dbReference type="Proteomes" id="UP001642409">
    <property type="component" value="Unassembled WGS sequence"/>
</dbReference>
<protein>
    <submittedName>
        <fullName evidence="1">Uncharacterized protein</fullName>
    </submittedName>
</protein>
<dbReference type="AlphaFoldDB" id="A0AA86QJD0"/>
<name>A0AA86QJD0_9EUKA</name>
<dbReference type="EMBL" id="CAXDID020000106">
    <property type="protein sequence ID" value="CAL6027861.1"/>
    <property type="molecule type" value="Genomic_DNA"/>
</dbReference>
<evidence type="ECO:0000313" key="3">
    <source>
        <dbReference type="Proteomes" id="UP001642409"/>
    </source>
</evidence>
<reference evidence="1" key="1">
    <citation type="submission" date="2023-06" db="EMBL/GenBank/DDBJ databases">
        <authorList>
            <person name="Kurt Z."/>
        </authorList>
    </citation>
    <scope>NUCLEOTIDE SEQUENCE</scope>
</reference>